<dbReference type="Proteomes" id="UP000483362">
    <property type="component" value="Unassembled WGS sequence"/>
</dbReference>
<organism evidence="2 3">
    <name type="scientific">Sodaliphilus pleomorphus</name>
    <dbReference type="NCBI Taxonomy" id="2606626"/>
    <lineage>
        <taxon>Bacteria</taxon>
        <taxon>Pseudomonadati</taxon>
        <taxon>Bacteroidota</taxon>
        <taxon>Bacteroidia</taxon>
        <taxon>Bacteroidales</taxon>
        <taxon>Muribaculaceae</taxon>
        <taxon>Sodaliphilus</taxon>
    </lineage>
</organism>
<feature type="chain" id="PRO_5026931715" evidence="1">
    <location>
        <begin position="19"/>
        <end position="539"/>
    </location>
</feature>
<comment type="caution">
    <text evidence="2">The sequence shown here is derived from an EMBL/GenBank/DDBJ whole genome shotgun (WGS) entry which is preliminary data.</text>
</comment>
<proteinExistence type="predicted"/>
<reference evidence="2 3" key="1">
    <citation type="submission" date="2019-08" db="EMBL/GenBank/DDBJ databases">
        <title>In-depth cultivation of the pig gut microbiome towards novel bacterial diversity and tailored functional studies.</title>
        <authorList>
            <person name="Wylensek D."/>
            <person name="Hitch T.C.A."/>
            <person name="Clavel T."/>
        </authorList>
    </citation>
    <scope>NUCLEOTIDE SEQUENCE [LARGE SCALE GENOMIC DNA]</scope>
    <source>
        <strain evidence="2 3">Oil-RF-744-WCA-WT-10</strain>
    </source>
</reference>
<evidence type="ECO:0000256" key="1">
    <source>
        <dbReference type="SAM" id="SignalP"/>
    </source>
</evidence>
<dbReference type="AlphaFoldDB" id="A0A6L5XFC4"/>
<dbReference type="RefSeq" id="WP_154326410.1">
    <property type="nucleotide sequence ID" value="NZ_CP045696.1"/>
</dbReference>
<gene>
    <name evidence="2" type="ORF">FYJ29_08760</name>
</gene>
<dbReference type="SUPFAM" id="SSF63829">
    <property type="entry name" value="Calcium-dependent phosphotriesterase"/>
    <property type="match status" value="1"/>
</dbReference>
<keyword evidence="1" id="KW-0732">Signal</keyword>
<protein>
    <submittedName>
        <fullName evidence="2">Uncharacterized protein</fullName>
    </submittedName>
</protein>
<name>A0A6L5XFC4_9BACT</name>
<dbReference type="EMBL" id="VULT01000013">
    <property type="protein sequence ID" value="MSS17842.1"/>
    <property type="molecule type" value="Genomic_DNA"/>
</dbReference>
<accession>A0A6L5XFC4</accession>
<keyword evidence="3" id="KW-1185">Reference proteome</keyword>
<evidence type="ECO:0000313" key="3">
    <source>
        <dbReference type="Proteomes" id="UP000483362"/>
    </source>
</evidence>
<evidence type="ECO:0000313" key="2">
    <source>
        <dbReference type="EMBL" id="MSS17842.1"/>
    </source>
</evidence>
<sequence>MKKILLTCLCMAALTASAQNPFAYGISAILPEGNQFVEGYAEALPISYTLNAAATKVAINFYKDGATTPVKTVELTAAEALTAGTHTADVAVSDLKNGAYTWSITATGAAITSPVEMDKAIQFWSPYGIAIDNNPESAHFGRVLCGESQASAPSTYFSQQHGGIGLFEFDPQLNFVARYDGGLSMANFKYPKGAQSTAFHVKKVRISKDGRVFVGMLDCVNNPIYELDPNDLSKWTPIFNGTLAADTTGIVTNAEGKTVAIASAAFDIVGSGKDLKIVNLSSKYGMSYSYENYSCNEYALGTATSWSDPISASTMVMPLDGQYTISAQSVSLAYDQDGNGIWYAQYRGEPTDAQPALKHVSRGADGNWTEDYSDIKTVVRGGGIAYNTDYSLLAIPKGNNKLGIYKVAAGTSSTAQQAAALANPTLTELYTITTTKLRGFNDIAFDCANNLYACDNGKETLVEVQLPRDNNDCEVAARSAFNFKVTLSTGVNDLTAAKTVSSVRYYNVSGQESAEPFQGVNIVVTNYTDGSHTTTKVVK</sequence>
<feature type="signal peptide" evidence="1">
    <location>
        <begin position="1"/>
        <end position="18"/>
    </location>
</feature>